<dbReference type="PANTHER" id="PTHR24246:SF27">
    <property type="entry name" value="ADENOSINE RECEPTOR, ISOFORM A"/>
    <property type="match status" value="1"/>
</dbReference>
<evidence type="ECO:0000256" key="2">
    <source>
        <dbReference type="ARBA" id="ARBA00022475"/>
    </source>
</evidence>
<evidence type="ECO:0000256" key="7">
    <source>
        <dbReference type="ARBA" id="ARBA00023170"/>
    </source>
</evidence>
<dbReference type="CDD" id="cd00637">
    <property type="entry name" value="7tm_classA_rhodopsin-like"/>
    <property type="match status" value="1"/>
</dbReference>
<dbReference type="PROSITE" id="PS50262">
    <property type="entry name" value="G_PROTEIN_RECEP_F1_2"/>
    <property type="match status" value="1"/>
</dbReference>
<dbReference type="Proteomes" id="UP001152795">
    <property type="component" value="Unassembled WGS sequence"/>
</dbReference>
<keyword evidence="11" id="KW-1185">Reference proteome</keyword>
<evidence type="ECO:0000256" key="5">
    <source>
        <dbReference type="ARBA" id="ARBA00023040"/>
    </source>
</evidence>
<keyword evidence="7 10" id="KW-0675">Receptor</keyword>
<dbReference type="InterPro" id="IPR000276">
    <property type="entry name" value="GPCR_Rhodpsn"/>
</dbReference>
<evidence type="ECO:0000256" key="1">
    <source>
        <dbReference type="ARBA" id="ARBA00004651"/>
    </source>
</evidence>
<dbReference type="GO" id="GO:0005886">
    <property type="term" value="C:plasma membrane"/>
    <property type="evidence" value="ECO:0007669"/>
    <property type="project" value="UniProtKB-SubCell"/>
</dbReference>
<gene>
    <name evidence="10" type="ORF">PACLA_8A087292</name>
</gene>
<dbReference type="GO" id="GO:0004930">
    <property type="term" value="F:G protein-coupled receptor activity"/>
    <property type="evidence" value="ECO:0007669"/>
    <property type="project" value="UniProtKB-KW"/>
</dbReference>
<dbReference type="AlphaFoldDB" id="A0A7D9E1Q2"/>
<keyword evidence="3" id="KW-0812">Transmembrane</keyword>
<dbReference type="Pfam" id="PF00001">
    <property type="entry name" value="7tm_1"/>
    <property type="match status" value="1"/>
</dbReference>
<evidence type="ECO:0000313" key="11">
    <source>
        <dbReference type="Proteomes" id="UP001152795"/>
    </source>
</evidence>
<evidence type="ECO:0000313" key="10">
    <source>
        <dbReference type="EMBL" id="CAB3997777.1"/>
    </source>
</evidence>
<keyword evidence="5" id="KW-0297">G-protein coupled receptor</keyword>
<keyword evidence="6" id="KW-0472">Membrane</keyword>
<evidence type="ECO:0000256" key="6">
    <source>
        <dbReference type="ARBA" id="ARBA00023136"/>
    </source>
</evidence>
<evidence type="ECO:0000256" key="8">
    <source>
        <dbReference type="ARBA" id="ARBA00023180"/>
    </source>
</evidence>
<keyword evidence="8" id="KW-0325">Glycoprotein</keyword>
<dbReference type="PANTHER" id="PTHR24246">
    <property type="entry name" value="OLFACTORY RECEPTOR AND ADENOSINE RECEPTOR"/>
    <property type="match status" value="1"/>
</dbReference>
<dbReference type="Gene3D" id="1.20.1070.10">
    <property type="entry name" value="Rhodopsin 7-helix transmembrane proteins"/>
    <property type="match status" value="1"/>
</dbReference>
<dbReference type="PRINTS" id="PR00237">
    <property type="entry name" value="GPCRRHODOPSN"/>
</dbReference>
<name>A0A7D9E1Q2_PARCT</name>
<keyword evidence="9" id="KW-0807">Transducer</keyword>
<keyword evidence="2" id="KW-1003">Cell membrane</keyword>
<comment type="subcellular location">
    <subcellularLocation>
        <location evidence="1">Cell membrane</location>
        <topology evidence="1">Multi-pass membrane protein</topology>
    </subcellularLocation>
</comment>
<protein>
    <submittedName>
        <fullName evidence="10">Adenosine receptor A1-like</fullName>
    </submittedName>
</protein>
<comment type="caution">
    <text evidence="10">The sequence shown here is derived from an EMBL/GenBank/DDBJ whole genome shotgun (WGS) entry which is preliminary data.</text>
</comment>
<dbReference type="EMBL" id="CACRXK020003184">
    <property type="protein sequence ID" value="CAB3997777.1"/>
    <property type="molecule type" value="Genomic_DNA"/>
</dbReference>
<proteinExistence type="predicted"/>
<organism evidence="10 11">
    <name type="scientific">Paramuricea clavata</name>
    <name type="common">Red gorgonian</name>
    <name type="synonym">Violescent sea-whip</name>
    <dbReference type="NCBI Taxonomy" id="317549"/>
    <lineage>
        <taxon>Eukaryota</taxon>
        <taxon>Metazoa</taxon>
        <taxon>Cnidaria</taxon>
        <taxon>Anthozoa</taxon>
        <taxon>Octocorallia</taxon>
        <taxon>Malacalcyonacea</taxon>
        <taxon>Plexauridae</taxon>
        <taxon>Paramuricea</taxon>
    </lineage>
</organism>
<dbReference type="InterPro" id="IPR017452">
    <property type="entry name" value="GPCR_Rhodpsn_7TM"/>
</dbReference>
<keyword evidence="4" id="KW-1133">Transmembrane helix</keyword>
<evidence type="ECO:0000256" key="3">
    <source>
        <dbReference type="ARBA" id="ARBA00022692"/>
    </source>
</evidence>
<dbReference type="SUPFAM" id="SSF81321">
    <property type="entry name" value="Family A G protein-coupled receptor-like"/>
    <property type="match status" value="1"/>
</dbReference>
<evidence type="ECO:0000256" key="9">
    <source>
        <dbReference type="ARBA" id="ARBA00023224"/>
    </source>
</evidence>
<accession>A0A7D9E1Q2</accession>
<reference evidence="10" key="1">
    <citation type="submission" date="2020-04" db="EMBL/GenBank/DDBJ databases">
        <authorList>
            <person name="Alioto T."/>
            <person name="Alioto T."/>
            <person name="Gomez Garrido J."/>
        </authorList>
    </citation>
    <scope>NUCLEOTIDE SEQUENCE</scope>
    <source>
        <strain evidence="10">A484AB</strain>
    </source>
</reference>
<evidence type="ECO:0000256" key="4">
    <source>
        <dbReference type="ARBA" id="ARBA00022989"/>
    </source>
</evidence>
<sequence>MILLQAYFLSLEERRNIIIVVMSVAATGTLLNFVVIIAMAIDPFKILRKGPWVNILNLAIADLISCISGFCLWGGVVYAYNNEVYVFSNFGWGFGVSASFLWLTFLSVQIFVITKFPLKSRYWFTTIKIVLVGMAVWLFAFLLGFTHITYSFHLPSTMSLKIWTASFGVLLIALVVQIVLNIQVAVEIIRSGRSTGNPQNAKHKNIAKTVIILTLILFLTVFPYFLLKLLEFLVRQGYFSSDKTAVVMYYLSYCHAPIAMLNFAANPILYALRLPDYRKTLLAFVGKTRSRFPRPINAEQVVTVNKHVLLEKSKRKSVDYV</sequence>